<evidence type="ECO:0000313" key="4">
    <source>
        <dbReference type="Proteomes" id="UP000823388"/>
    </source>
</evidence>
<dbReference type="PROSITE" id="PS51257">
    <property type="entry name" value="PROKAR_LIPOPROTEIN"/>
    <property type="match status" value="1"/>
</dbReference>
<feature type="chain" id="PRO_5035799105" evidence="2">
    <location>
        <begin position="21"/>
        <end position="288"/>
    </location>
</feature>
<feature type="compositionally biased region" description="Pro residues" evidence="1">
    <location>
        <begin position="169"/>
        <end position="182"/>
    </location>
</feature>
<sequence length="288" mass="28618">MRSSLLPVALLAVAAAACLAHAGAEPAAPRRSLAVDPTPTRARSDWDWCWESLLTLGLCKHDLLVSFFAGRPAPRACCVAADEAVHHCGPFTRAFIVGSLLPHGPLAQCALPEVTTGSPATWPDARVRAPPRAPALQTGPRASGGAPPPLAATGASSGTPGPKPEMTARPPPLPVAPPPSVPGPQKSFRIPPPLPPPVSAGTRAASPKAASGTRAPAVPGGARRDAVVRGAAPPVPAQGNPPKPKVIAGGSAGAPARRAPDAYGAGAGAPLAATAAPRKGVPAARPSP</sequence>
<feature type="compositionally biased region" description="Low complexity" evidence="1">
    <location>
        <begin position="139"/>
        <end position="158"/>
    </location>
</feature>
<reference evidence="3" key="1">
    <citation type="submission" date="2020-05" db="EMBL/GenBank/DDBJ databases">
        <title>WGS assembly of Panicum virgatum.</title>
        <authorList>
            <person name="Lovell J.T."/>
            <person name="Jenkins J."/>
            <person name="Shu S."/>
            <person name="Juenger T.E."/>
            <person name="Schmutz J."/>
        </authorList>
    </citation>
    <scope>NUCLEOTIDE SEQUENCE</scope>
    <source>
        <strain evidence="3">AP13</strain>
    </source>
</reference>
<dbReference type="EMBL" id="CM029050">
    <property type="protein sequence ID" value="KAG2568358.1"/>
    <property type="molecule type" value="Genomic_DNA"/>
</dbReference>
<keyword evidence="4" id="KW-1185">Reference proteome</keyword>
<feature type="compositionally biased region" description="Low complexity" evidence="1">
    <location>
        <begin position="253"/>
        <end position="280"/>
    </location>
</feature>
<evidence type="ECO:0000313" key="3">
    <source>
        <dbReference type="EMBL" id="KAG2568358.1"/>
    </source>
</evidence>
<feature type="region of interest" description="Disordered" evidence="1">
    <location>
        <begin position="119"/>
        <end position="288"/>
    </location>
</feature>
<name>A0A8T0Q5F7_PANVG</name>
<dbReference type="Proteomes" id="UP000823388">
    <property type="component" value="Chromosome 7N"/>
</dbReference>
<protein>
    <submittedName>
        <fullName evidence="3">Uncharacterized protein</fullName>
    </submittedName>
</protein>
<keyword evidence="2" id="KW-0732">Signal</keyword>
<feature type="signal peptide" evidence="2">
    <location>
        <begin position="1"/>
        <end position="20"/>
    </location>
</feature>
<proteinExistence type="predicted"/>
<accession>A0A8T0Q5F7</accession>
<organism evidence="3 4">
    <name type="scientific">Panicum virgatum</name>
    <name type="common">Blackwell switchgrass</name>
    <dbReference type="NCBI Taxonomy" id="38727"/>
    <lineage>
        <taxon>Eukaryota</taxon>
        <taxon>Viridiplantae</taxon>
        <taxon>Streptophyta</taxon>
        <taxon>Embryophyta</taxon>
        <taxon>Tracheophyta</taxon>
        <taxon>Spermatophyta</taxon>
        <taxon>Magnoliopsida</taxon>
        <taxon>Liliopsida</taxon>
        <taxon>Poales</taxon>
        <taxon>Poaceae</taxon>
        <taxon>PACMAD clade</taxon>
        <taxon>Panicoideae</taxon>
        <taxon>Panicodae</taxon>
        <taxon>Paniceae</taxon>
        <taxon>Panicinae</taxon>
        <taxon>Panicum</taxon>
        <taxon>Panicum sect. Hiantes</taxon>
    </lineage>
</organism>
<gene>
    <name evidence="3" type="ORF">PVAP13_7NG311924</name>
</gene>
<comment type="caution">
    <text evidence="3">The sequence shown here is derived from an EMBL/GenBank/DDBJ whole genome shotgun (WGS) entry which is preliminary data.</text>
</comment>
<feature type="compositionally biased region" description="Pro residues" evidence="1">
    <location>
        <begin position="233"/>
        <end position="244"/>
    </location>
</feature>
<evidence type="ECO:0000256" key="2">
    <source>
        <dbReference type="SAM" id="SignalP"/>
    </source>
</evidence>
<evidence type="ECO:0000256" key="1">
    <source>
        <dbReference type="SAM" id="MobiDB-lite"/>
    </source>
</evidence>
<dbReference type="AlphaFoldDB" id="A0A8T0Q5F7"/>